<reference evidence="1" key="1">
    <citation type="submission" date="2024-06" db="EMBL/GenBank/DDBJ databases">
        <title>Mesorhizobium karijinii sp. nov., a symbiont of the iconic Swainsona formosa from arid Australia.</title>
        <authorList>
            <person name="Hill Y.J."/>
            <person name="Watkin E.L.J."/>
            <person name="O'Hara G.W."/>
            <person name="Terpolilli J."/>
            <person name="Tye M.L."/>
            <person name="Kohlmeier M.G."/>
        </authorList>
    </citation>
    <scope>NUCLEOTIDE SEQUENCE</scope>
    <source>
        <strain evidence="1">WSM2240</strain>
    </source>
</reference>
<evidence type="ECO:0000313" key="1">
    <source>
        <dbReference type="EMBL" id="XCG51162.1"/>
    </source>
</evidence>
<gene>
    <name evidence="1" type="ORF">ABVK50_12090</name>
</gene>
<dbReference type="RefSeq" id="WP_353641327.1">
    <property type="nucleotide sequence ID" value="NZ_CP159253.1"/>
</dbReference>
<organism evidence="1">
    <name type="scientific">Mesorhizobium sp. WSM2240</name>
    <dbReference type="NCBI Taxonomy" id="3228851"/>
    <lineage>
        <taxon>Bacteria</taxon>
        <taxon>Pseudomonadati</taxon>
        <taxon>Pseudomonadota</taxon>
        <taxon>Alphaproteobacteria</taxon>
        <taxon>Hyphomicrobiales</taxon>
        <taxon>Phyllobacteriaceae</taxon>
        <taxon>Mesorhizobium</taxon>
    </lineage>
</organism>
<sequence>MKAKVTKSFPGRPDREILSRIIEVGEVIEGDLAAVAVREKWATRVKDVKEEKQDEE</sequence>
<name>A0AAU8CXY3_9HYPH</name>
<dbReference type="EMBL" id="CP159253">
    <property type="protein sequence ID" value="XCG51162.1"/>
    <property type="molecule type" value="Genomic_DNA"/>
</dbReference>
<proteinExistence type="predicted"/>
<accession>A0AAU8CXY3</accession>
<dbReference type="AlphaFoldDB" id="A0AAU8CXY3"/>
<protein>
    <submittedName>
        <fullName evidence="1">Uncharacterized protein</fullName>
    </submittedName>
</protein>